<organism evidence="1">
    <name type="scientific">Desulfobacca acetoxidans</name>
    <dbReference type="NCBI Taxonomy" id="60893"/>
    <lineage>
        <taxon>Bacteria</taxon>
        <taxon>Pseudomonadati</taxon>
        <taxon>Thermodesulfobacteriota</taxon>
        <taxon>Desulfobaccia</taxon>
        <taxon>Desulfobaccales</taxon>
        <taxon>Desulfobaccaceae</taxon>
        <taxon>Desulfobacca</taxon>
    </lineage>
</organism>
<name>A0A7C5ALG6_9BACT</name>
<protein>
    <submittedName>
        <fullName evidence="1">Acyloxyacyl hydrolase</fullName>
    </submittedName>
</protein>
<dbReference type="SUPFAM" id="SSF56925">
    <property type="entry name" value="OMPA-like"/>
    <property type="match status" value="1"/>
</dbReference>
<proteinExistence type="predicted"/>
<comment type="caution">
    <text evidence="1">The sequence shown here is derived from an EMBL/GenBank/DDBJ whole genome shotgun (WGS) entry which is preliminary data.</text>
</comment>
<dbReference type="AlphaFoldDB" id="A0A7C5ALG6"/>
<dbReference type="InterPro" id="IPR018550">
    <property type="entry name" value="Lipid-A_deacylase-rel"/>
</dbReference>
<dbReference type="Gene3D" id="2.40.160.20">
    <property type="match status" value="1"/>
</dbReference>
<accession>A0A7C5ALG6</accession>
<dbReference type="Pfam" id="PF09411">
    <property type="entry name" value="PagL"/>
    <property type="match status" value="1"/>
</dbReference>
<dbReference type="EMBL" id="DTKJ01000040">
    <property type="protein sequence ID" value="HGZ11607.1"/>
    <property type="molecule type" value="Genomic_DNA"/>
</dbReference>
<gene>
    <name evidence="1" type="ORF">ENW48_05270</name>
</gene>
<dbReference type="InterPro" id="IPR011250">
    <property type="entry name" value="OMP/PagP_B-barrel"/>
</dbReference>
<dbReference type="GO" id="GO:0016787">
    <property type="term" value="F:hydrolase activity"/>
    <property type="evidence" value="ECO:0007669"/>
    <property type="project" value="UniProtKB-KW"/>
</dbReference>
<reference evidence="1" key="1">
    <citation type="journal article" date="2020" name="mSystems">
        <title>Genome- and Community-Level Interaction Insights into Carbon Utilization and Element Cycling Functions of Hydrothermarchaeota in Hydrothermal Sediment.</title>
        <authorList>
            <person name="Zhou Z."/>
            <person name="Liu Y."/>
            <person name="Xu W."/>
            <person name="Pan J."/>
            <person name="Luo Z.H."/>
            <person name="Li M."/>
        </authorList>
    </citation>
    <scope>NUCLEOTIDE SEQUENCE [LARGE SCALE GENOMIC DNA]</scope>
    <source>
        <strain evidence="1">SpSt-853</strain>
    </source>
</reference>
<evidence type="ECO:0000313" key="1">
    <source>
        <dbReference type="EMBL" id="HGZ11607.1"/>
    </source>
</evidence>
<keyword evidence="1" id="KW-0378">Hydrolase</keyword>
<sequence>MQKKKVAFLSVFMVLVYLWTKPSLAKAAEFHLADCHYLLGLRLAYGHHLGSPKANFYSLLPRWGVLLVRPGGAHLGGVGLSFEIEGIVSVAEAEDTGYEIGFTPLVKLTFPLSPGLHLFFEGGAGIIGENFRHPTVPHAFNFTPQVGAGLEIALASRLGLNLAYRFRHSSNAGIYKENPAFNVQFFQVGISYFY</sequence>